<dbReference type="InterPro" id="IPR008630">
    <property type="entry name" value="Glyco_trans_34"/>
</dbReference>
<gene>
    <name evidence="6" type="ORF">IM811_013817</name>
</gene>
<proteinExistence type="inferred from homology"/>
<protein>
    <submittedName>
        <fullName evidence="6">Uncharacterized protein</fullName>
    </submittedName>
</protein>
<dbReference type="FunFam" id="3.90.550.10:FF:000117">
    <property type="entry name" value="Glycosyltransferase family 34 protein"/>
    <property type="match status" value="1"/>
</dbReference>
<evidence type="ECO:0000313" key="6">
    <source>
        <dbReference type="EMBL" id="KAF9752023.1"/>
    </source>
</evidence>
<comment type="similarity">
    <text evidence="1">Belongs to the glycosyltransferase 34 family.</text>
</comment>
<comment type="caution">
    <text evidence="6">The sequence shown here is derived from an EMBL/GenBank/DDBJ whole genome shotgun (WGS) entry which is preliminary data.</text>
</comment>
<dbReference type="EMBL" id="JADCTT010000005">
    <property type="protein sequence ID" value="KAF9752023.1"/>
    <property type="molecule type" value="Genomic_DNA"/>
</dbReference>
<keyword evidence="5" id="KW-1133">Transmembrane helix</keyword>
<dbReference type="InterPro" id="IPR029044">
    <property type="entry name" value="Nucleotide-diphossugar_trans"/>
</dbReference>
<evidence type="ECO:0000256" key="3">
    <source>
        <dbReference type="ARBA" id="ARBA00022679"/>
    </source>
</evidence>
<name>A0A8H7NAG1_BIOOC</name>
<dbReference type="GO" id="GO:0006487">
    <property type="term" value="P:protein N-linked glycosylation"/>
    <property type="evidence" value="ECO:0007669"/>
    <property type="project" value="TreeGrafter"/>
</dbReference>
<feature type="region of interest" description="Disordered" evidence="4">
    <location>
        <begin position="1"/>
        <end position="27"/>
    </location>
</feature>
<evidence type="ECO:0000256" key="5">
    <source>
        <dbReference type="SAM" id="Phobius"/>
    </source>
</evidence>
<sequence>MSLSRSPSPVPGGGWSSPGLNIHSGRTSPVNLSGGPVAWDSAKMRNHNINGYPSFAPQQKTGFFARHMRRLSSNLPRFAGSSGPYGHKGKQVRGLWYGPNGSLAQRIRSVFGRMGRKFKIRLLIAAIVLFCVIVFFNSPLLTYWRRASWGYGGEKFVIILGANVGGGVMDWKGAREWAIERDSVRNKKKYAAKWGYELEIVDMSTKKRYAHEWRESWEKVDYVRKTMRKYPNAEWFWWLDLNTFVMEPSYPLQRHLFEDLNKHVYRDINEYNPLNITHPLTDIYLDNEAQSPVGDNKANSLNLLLTQDCSGFNLGSFFMRRSAWTERILDMWWDPVLYEQKHMEWEHKEQDALEQMYTSLPWVRQHTGFLPQRMINSFPQQHVTRALGRSAPVTITMAMSATFSSTWLGVNGAATAGERCTTTGNSATGSTGIRGSVSKRIWWRDMVQDHRKSCQVITPSIHVGETYCPLFWTPLCCYHVCTIFCIVILVSDFSQLGMCGCTYYGFMSCFFPRLSPFWGRIHFV</sequence>
<dbReference type="PANTHER" id="PTHR31306">
    <property type="entry name" value="ALPHA-1,6-MANNOSYLTRANSFERASE MNN11-RELATED"/>
    <property type="match status" value="1"/>
</dbReference>
<dbReference type="Gene3D" id="3.90.550.10">
    <property type="entry name" value="Spore Coat Polysaccharide Biosynthesis Protein SpsA, Chain A"/>
    <property type="match status" value="1"/>
</dbReference>
<evidence type="ECO:0000313" key="7">
    <source>
        <dbReference type="Proteomes" id="UP000616885"/>
    </source>
</evidence>
<evidence type="ECO:0000256" key="2">
    <source>
        <dbReference type="ARBA" id="ARBA00022676"/>
    </source>
</evidence>
<keyword evidence="3" id="KW-0808">Transferase</keyword>
<organism evidence="6 7">
    <name type="scientific">Bionectria ochroleuca</name>
    <name type="common">Gliocladium roseum</name>
    <dbReference type="NCBI Taxonomy" id="29856"/>
    <lineage>
        <taxon>Eukaryota</taxon>
        <taxon>Fungi</taxon>
        <taxon>Dikarya</taxon>
        <taxon>Ascomycota</taxon>
        <taxon>Pezizomycotina</taxon>
        <taxon>Sordariomycetes</taxon>
        <taxon>Hypocreomycetidae</taxon>
        <taxon>Hypocreales</taxon>
        <taxon>Bionectriaceae</taxon>
        <taxon>Clonostachys</taxon>
    </lineage>
</organism>
<feature type="transmembrane region" description="Helical" evidence="5">
    <location>
        <begin position="122"/>
        <end position="144"/>
    </location>
</feature>
<evidence type="ECO:0000256" key="4">
    <source>
        <dbReference type="SAM" id="MobiDB-lite"/>
    </source>
</evidence>
<dbReference type="Proteomes" id="UP000616885">
    <property type="component" value="Unassembled WGS sequence"/>
</dbReference>
<keyword evidence="5" id="KW-0472">Membrane</keyword>
<evidence type="ECO:0000256" key="1">
    <source>
        <dbReference type="ARBA" id="ARBA00005664"/>
    </source>
</evidence>
<reference evidence="6" key="1">
    <citation type="submission" date="2020-10" db="EMBL/GenBank/DDBJ databases">
        <title>High-Quality Genome Resource of Clonostachys rosea strain S41 by Oxford Nanopore Long-Read Sequencing.</title>
        <authorList>
            <person name="Wang H."/>
        </authorList>
    </citation>
    <scope>NUCLEOTIDE SEQUENCE</scope>
    <source>
        <strain evidence="6">S41</strain>
    </source>
</reference>
<dbReference type="Pfam" id="PF05637">
    <property type="entry name" value="Glyco_transf_34"/>
    <property type="match status" value="1"/>
</dbReference>
<dbReference type="PANTHER" id="PTHR31306:SF5">
    <property type="entry name" value="ALPHA-1,6-MANNOSYLTRANSFERASE MNN10-RELATED"/>
    <property type="match status" value="1"/>
</dbReference>
<dbReference type="AlphaFoldDB" id="A0A8H7NAG1"/>
<keyword evidence="5" id="KW-0812">Transmembrane</keyword>
<dbReference type="GO" id="GO:0000139">
    <property type="term" value="C:Golgi membrane"/>
    <property type="evidence" value="ECO:0007669"/>
    <property type="project" value="TreeGrafter"/>
</dbReference>
<accession>A0A8H7NAG1</accession>
<keyword evidence="2" id="KW-0328">Glycosyltransferase</keyword>
<dbReference type="GO" id="GO:0016757">
    <property type="term" value="F:glycosyltransferase activity"/>
    <property type="evidence" value="ECO:0007669"/>
    <property type="project" value="UniProtKB-KW"/>
</dbReference>